<dbReference type="OrthoDB" id="5046242at2759"/>
<dbReference type="AlphaFoldDB" id="A0A9W9TU25"/>
<organism evidence="2 3">
    <name type="scientific">Penicillium chermesinum</name>
    <dbReference type="NCBI Taxonomy" id="63820"/>
    <lineage>
        <taxon>Eukaryota</taxon>
        <taxon>Fungi</taxon>
        <taxon>Dikarya</taxon>
        <taxon>Ascomycota</taxon>
        <taxon>Pezizomycotina</taxon>
        <taxon>Eurotiomycetes</taxon>
        <taxon>Eurotiomycetidae</taxon>
        <taxon>Eurotiales</taxon>
        <taxon>Aspergillaceae</taxon>
        <taxon>Penicillium</taxon>
    </lineage>
</organism>
<dbReference type="PRINTS" id="PR00419">
    <property type="entry name" value="ADXRDTASE"/>
</dbReference>
<dbReference type="GeneID" id="83200748"/>
<dbReference type="GO" id="GO:0050660">
    <property type="term" value="F:flavin adenine dinucleotide binding"/>
    <property type="evidence" value="ECO:0007669"/>
    <property type="project" value="TreeGrafter"/>
</dbReference>
<dbReference type="EMBL" id="JAPQKS010000003">
    <property type="protein sequence ID" value="KAJ5239529.1"/>
    <property type="molecule type" value="Genomic_DNA"/>
</dbReference>
<feature type="domain" description="Amine oxidase" evidence="1">
    <location>
        <begin position="14"/>
        <end position="63"/>
    </location>
</feature>
<proteinExistence type="predicted"/>
<dbReference type="PANTHER" id="PTHR10742">
    <property type="entry name" value="FLAVIN MONOAMINE OXIDASE"/>
    <property type="match status" value="1"/>
</dbReference>
<keyword evidence="3" id="KW-1185">Reference proteome</keyword>
<comment type="caution">
    <text evidence="2">The sequence shown here is derived from an EMBL/GenBank/DDBJ whole genome shotgun (WGS) entry which is preliminary data.</text>
</comment>
<reference evidence="2" key="1">
    <citation type="submission" date="2022-11" db="EMBL/GenBank/DDBJ databases">
        <authorList>
            <person name="Petersen C."/>
        </authorList>
    </citation>
    <scope>NUCLEOTIDE SEQUENCE</scope>
    <source>
        <strain evidence="2">IBT 19713</strain>
    </source>
</reference>
<dbReference type="InterPro" id="IPR036188">
    <property type="entry name" value="FAD/NAD-bd_sf"/>
</dbReference>
<gene>
    <name evidence="2" type="ORF">N7468_004148</name>
</gene>
<reference evidence="2" key="2">
    <citation type="journal article" date="2023" name="IMA Fungus">
        <title>Comparative genomic study of the Penicillium genus elucidates a diverse pangenome and 15 lateral gene transfer events.</title>
        <authorList>
            <person name="Petersen C."/>
            <person name="Sorensen T."/>
            <person name="Nielsen M.R."/>
            <person name="Sondergaard T.E."/>
            <person name="Sorensen J.L."/>
            <person name="Fitzpatrick D.A."/>
            <person name="Frisvad J.C."/>
            <person name="Nielsen K.L."/>
        </authorList>
    </citation>
    <scope>NUCLEOTIDE SEQUENCE</scope>
    <source>
        <strain evidence="2">IBT 19713</strain>
    </source>
</reference>
<dbReference type="GO" id="GO:0006338">
    <property type="term" value="P:chromatin remodeling"/>
    <property type="evidence" value="ECO:0007669"/>
    <property type="project" value="TreeGrafter"/>
</dbReference>
<dbReference type="SUPFAM" id="SSF54373">
    <property type="entry name" value="FAD-linked reductases, C-terminal domain"/>
    <property type="match status" value="1"/>
</dbReference>
<dbReference type="PANTHER" id="PTHR10742:SF414">
    <property type="entry name" value="CONTAINING AMINE OXIDASE, PUTATIVE (AFU_ORTHOLOGUE AFUA_3G12150)-RELATED"/>
    <property type="match status" value="1"/>
</dbReference>
<dbReference type="Gene3D" id="3.90.660.10">
    <property type="match status" value="2"/>
</dbReference>
<dbReference type="Proteomes" id="UP001150941">
    <property type="component" value="Unassembled WGS sequence"/>
</dbReference>
<feature type="domain" description="Amine oxidase" evidence="1">
    <location>
        <begin position="159"/>
        <end position="414"/>
    </location>
</feature>
<dbReference type="SUPFAM" id="SSF51905">
    <property type="entry name" value="FAD/NAD(P)-binding domain"/>
    <property type="match status" value="1"/>
</dbReference>
<dbReference type="RefSeq" id="XP_058332448.1">
    <property type="nucleotide sequence ID" value="XM_058473445.1"/>
</dbReference>
<accession>A0A9W9TU25</accession>
<evidence type="ECO:0000259" key="1">
    <source>
        <dbReference type="Pfam" id="PF01593"/>
    </source>
</evidence>
<dbReference type="Pfam" id="PF01593">
    <property type="entry name" value="Amino_oxidase"/>
    <property type="match status" value="2"/>
</dbReference>
<name>A0A9W9TU25_9EURO</name>
<sequence length="433" mass="47684">MSPKPHVGIIGAGLSGLRCADVLVQNGAQVTILEARDRLGGRVHQAELEGRLVDLGPNWIHGAPFSRDGEPVSEYNTGLISEAVWTTIDKAFEYSNKNKHTIPPERSLYDFFKETVKETSLSPEEEQLLLDACKLWGAYVGEPIERQSLKFFHLEECIDGNNFFVASTYKRILEYVAKAAQSDATIKLNQKVVKIDTSNDQISITTSAGETHTFDEVVVTCPLGWLKNNLSAFTPALPAPLTSAIKSISYGRLEKVFVRFPRAFWQPDTGTAKPFFAQFLEPNYVEHPAGVEWNQECMSLASLPEDCAQPTLLFYTYGPSGAHIVSRIADLDPASQEYRDTLIGFLEPFYARLPGYNALSKDCVPSAILATKWQTDELGGYGSYSNFQVGLEQGGKDIEVMRAGVAEKGLWFAGGTYLAICGTGDDDGGILEW</sequence>
<protein>
    <recommendedName>
        <fullName evidence="1">Amine oxidase domain-containing protein</fullName>
    </recommendedName>
</protein>
<dbReference type="GO" id="GO:0003682">
    <property type="term" value="F:chromatin binding"/>
    <property type="evidence" value="ECO:0007669"/>
    <property type="project" value="TreeGrafter"/>
</dbReference>
<dbReference type="GO" id="GO:0016491">
    <property type="term" value="F:oxidoreductase activity"/>
    <property type="evidence" value="ECO:0007669"/>
    <property type="project" value="InterPro"/>
</dbReference>
<dbReference type="InterPro" id="IPR002937">
    <property type="entry name" value="Amino_oxidase"/>
</dbReference>
<evidence type="ECO:0000313" key="2">
    <source>
        <dbReference type="EMBL" id="KAJ5239529.1"/>
    </source>
</evidence>
<evidence type="ECO:0000313" key="3">
    <source>
        <dbReference type="Proteomes" id="UP001150941"/>
    </source>
</evidence>
<dbReference type="Gene3D" id="3.50.50.60">
    <property type="entry name" value="FAD/NAD(P)-binding domain"/>
    <property type="match status" value="2"/>
</dbReference>
<dbReference type="InterPro" id="IPR050281">
    <property type="entry name" value="Flavin_monoamine_oxidase"/>
</dbReference>